<dbReference type="NCBIfam" id="TIGR01076">
    <property type="entry name" value="sortase_fam"/>
    <property type="match status" value="1"/>
</dbReference>
<reference evidence="3 4" key="1">
    <citation type="submission" date="2023-08" db="EMBL/GenBank/DDBJ databases">
        <title>Genome sequence of Thermaerobacter compostii strain Ins1, a spore-forming filamentous bacterium isolated from a deep geothermal reservoir.</title>
        <authorList>
            <person name="Bregnard D."/>
            <person name="Gonzalez D."/>
            <person name="Junier P."/>
        </authorList>
    </citation>
    <scope>NUCLEOTIDE SEQUENCE [LARGE SCALE GENOMIC DNA]</scope>
    <source>
        <strain evidence="3 4">Ins1</strain>
    </source>
</reference>
<keyword evidence="4" id="KW-1185">Reference proteome</keyword>
<evidence type="ECO:0000313" key="4">
    <source>
        <dbReference type="Proteomes" id="UP001304683"/>
    </source>
</evidence>
<name>A0ABZ0QNV6_9FIRM</name>
<proteinExistence type="predicted"/>
<dbReference type="Gene3D" id="2.40.260.10">
    <property type="entry name" value="Sortase"/>
    <property type="match status" value="1"/>
</dbReference>
<dbReference type="Proteomes" id="UP001304683">
    <property type="component" value="Chromosome"/>
</dbReference>
<dbReference type="RefSeq" id="WP_318750202.1">
    <property type="nucleotide sequence ID" value="NZ_CP132508.1"/>
</dbReference>
<dbReference type="SUPFAM" id="SSF63817">
    <property type="entry name" value="Sortase"/>
    <property type="match status" value="1"/>
</dbReference>
<dbReference type="CDD" id="cd05830">
    <property type="entry name" value="Sortase_E"/>
    <property type="match status" value="1"/>
</dbReference>
<keyword evidence="1" id="KW-0378">Hydrolase</keyword>
<dbReference type="InterPro" id="IPR005754">
    <property type="entry name" value="Sortase"/>
</dbReference>
<dbReference type="InterPro" id="IPR042003">
    <property type="entry name" value="Sortase_E"/>
</dbReference>
<organism evidence="3 4">
    <name type="scientific">Thermaerobacter composti</name>
    <dbReference type="NCBI Taxonomy" id="554949"/>
    <lineage>
        <taxon>Bacteria</taxon>
        <taxon>Bacillati</taxon>
        <taxon>Bacillota</taxon>
        <taxon>Clostridia</taxon>
        <taxon>Eubacteriales</taxon>
        <taxon>Clostridiales Family XVII. Incertae Sedis</taxon>
        <taxon>Thermaerobacter</taxon>
    </lineage>
</organism>
<dbReference type="EMBL" id="CP132508">
    <property type="protein sequence ID" value="WPD18354.1"/>
    <property type="molecule type" value="Genomic_DNA"/>
</dbReference>
<feature type="region of interest" description="Disordered" evidence="2">
    <location>
        <begin position="150"/>
        <end position="186"/>
    </location>
</feature>
<feature type="compositionally biased region" description="Low complexity" evidence="2">
    <location>
        <begin position="174"/>
        <end position="186"/>
    </location>
</feature>
<feature type="compositionally biased region" description="Gly residues" evidence="2">
    <location>
        <begin position="151"/>
        <end position="160"/>
    </location>
</feature>
<evidence type="ECO:0000256" key="1">
    <source>
        <dbReference type="ARBA" id="ARBA00022801"/>
    </source>
</evidence>
<gene>
    <name evidence="3" type="ORF">Q5761_08220</name>
</gene>
<evidence type="ECO:0000313" key="3">
    <source>
        <dbReference type="EMBL" id="WPD18354.1"/>
    </source>
</evidence>
<feature type="compositionally biased region" description="Pro residues" evidence="2">
    <location>
        <begin position="163"/>
        <end position="173"/>
    </location>
</feature>
<dbReference type="InterPro" id="IPR023365">
    <property type="entry name" value="Sortase_dom-sf"/>
</dbReference>
<protein>
    <submittedName>
        <fullName evidence="3">Class E sortase</fullName>
    </submittedName>
</protein>
<evidence type="ECO:0000256" key="2">
    <source>
        <dbReference type="SAM" id="MobiDB-lite"/>
    </source>
</evidence>
<dbReference type="Pfam" id="PF04203">
    <property type="entry name" value="Sortase"/>
    <property type="match status" value="1"/>
</dbReference>
<sequence length="324" mass="33140">MSGRIVRRVGMLVAWVLLLGGVALAATPGLQRVYAWGWQIVLGAALGSDGSPSAPPSVPAAASVPAPFRVGGAEGATGAVPQGELERAGLERLLGHPTVRSAAGDLLGLLGRWLQAVESLMGPLVSLLDRLGIPEGWLAAAGDDPALALPGAGGTVGGEATGPPGPVASPPPMGAGSDAGAPGAPAAGEAPALARLRIPRAAVDAVVLRGTTPSVLARGPGFYPEAEPPGPESRVAIAAHRTTYGAWFRHLDRLVPGDAIDLWFDGRWYRYRVERVFTARPDDWSVVLQGPRPGLVLTTCHPPGSSRERLVVHAELAAVAGAPR</sequence>
<accession>A0ABZ0QNV6</accession>